<keyword evidence="1" id="KW-0175">Coiled coil</keyword>
<accession>A0A1D1VQ20</accession>
<dbReference type="AlphaFoldDB" id="A0A1D1VQ20"/>
<feature type="region of interest" description="Disordered" evidence="2">
    <location>
        <begin position="12"/>
        <end position="31"/>
    </location>
</feature>
<keyword evidence="4" id="KW-1185">Reference proteome</keyword>
<evidence type="ECO:0000313" key="4">
    <source>
        <dbReference type="Proteomes" id="UP000186922"/>
    </source>
</evidence>
<evidence type="ECO:0000313" key="3">
    <source>
        <dbReference type="EMBL" id="GAV03665.1"/>
    </source>
</evidence>
<feature type="coiled-coil region" evidence="1">
    <location>
        <begin position="341"/>
        <end position="397"/>
    </location>
</feature>
<sequence length="940" mass="109543">MEYVSLPVPAADRTGCHQHDRIGSDHDPLDELQSYVPASRSEKENPIFTEGYGTKTATFKNVALDIFYQSNWKPDSINGVLAELAEDRSSFSKDLHRIEARLDTFPINSALDSAFEHKVVTYGQASDLRRRITSVIQRYSQKFQQQRTLHDLVVDQIRYCLDHAEEVAEADALPRKLKQQLQGLRGDARRLNDELEKSRFHLLRLNKEIDKLEVDKNQLCSTLEKIPTEPELRHLVTCWILEGQVLSQQAEHYQTTIDNTSKHMQENEVMMLKIHDRIRNAQVDIRAEEQELLSISNRIPRIQRECAQLEIDNGKSAEEAQALAAIITRLQQHWQANCAANDELDKDIRLVLQNRERAEGELATLFESYKSLAQSMRSELEAEVQTKEEKLSLQQKLGEAEALVRAASCQRVSHLRERDRLSALKRNLDLETRRVTGQNRSDRDFTEKLLEQATEYEYEADQHRQQIITLGKLINTYGSRGSQRRDKNTVLYRQARQKFKERFSIFMRLRKGAEAYRKLEGKVERMHVEQRSQSLERRKVRQKERQLQEECQQNEAAHRYAAAELLEKSRKVEEMQSEYYALDRHRQELRKLLSFSQGGMHEHRDRTTCLNDQLKRKKEEYRHKVRQLENAQHGKSSLWTSLSRLRKAHFEERQKMKDLEEEYERGFARVLMLRKDLDVYLLKCETFTETFELVSELRACGASLLIDITTQYMLKHVEQNQVVKASHEIELRHRALDSYVEWLHKSADTDIKLLYKRLKWHDSLLTTYVKTRKELGKQLVKAVERRLALTRQVVQCKKETLQKLTSPTLNMTDLQHREGMLSQMLITMEERLFQLSVRLSLLNSLCQGMQKALESRKVQVLPSTQQRLTVRAKAARLERQAKLALLDVSAARKRLCDQLLLADNLQSMKQLAIEKCSPALTAGPSTNHLEITYCPTAATS</sequence>
<feature type="coiled-coil region" evidence="1">
    <location>
        <begin position="600"/>
        <end position="662"/>
    </location>
</feature>
<dbReference type="EMBL" id="BDGG01000009">
    <property type="protein sequence ID" value="GAV03665.1"/>
    <property type="molecule type" value="Genomic_DNA"/>
</dbReference>
<proteinExistence type="predicted"/>
<dbReference type="Proteomes" id="UP000186922">
    <property type="component" value="Unassembled WGS sequence"/>
</dbReference>
<evidence type="ECO:0000256" key="2">
    <source>
        <dbReference type="SAM" id="MobiDB-lite"/>
    </source>
</evidence>
<protein>
    <submittedName>
        <fullName evidence="3">Uncharacterized protein</fullName>
    </submittedName>
</protein>
<name>A0A1D1VQ20_RAMVA</name>
<dbReference type="STRING" id="947166.A0A1D1VQ20"/>
<evidence type="ECO:0000256" key="1">
    <source>
        <dbReference type="SAM" id="Coils"/>
    </source>
</evidence>
<comment type="caution">
    <text evidence="3">The sequence shown here is derived from an EMBL/GenBank/DDBJ whole genome shotgun (WGS) entry which is preliminary data.</text>
</comment>
<organism evidence="3 4">
    <name type="scientific">Ramazzottius varieornatus</name>
    <name type="common">Water bear</name>
    <name type="synonym">Tardigrade</name>
    <dbReference type="NCBI Taxonomy" id="947166"/>
    <lineage>
        <taxon>Eukaryota</taxon>
        <taxon>Metazoa</taxon>
        <taxon>Ecdysozoa</taxon>
        <taxon>Tardigrada</taxon>
        <taxon>Eutardigrada</taxon>
        <taxon>Parachela</taxon>
        <taxon>Hypsibioidea</taxon>
        <taxon>Ramazzottiidae</taxon>
        <taxon>Ramazzottius</taxon>
    </lineage>
</organism>
<feature type="coiled-coil region" evidence="1">
    <location>
        <begin position="188"/>
        <end position="222"/>
    </location>
</feature>
<dbReference type="OrthoDB" id="10067488at2759"/>
<reference evidence="3 4" key="1">
    <citation type="journal article" date="2016" name="Nat. Commun.">
        <title>Extremotolerant tardigrade genome and improved radiotolerance of human cultured cells by tardigrade-unique protein.</title>
        <authorList>
            <person name="Hashimoto T."/>
            <person name="Horikawa D.D."/>
            <person name="Saito Y."/>
            <person name="Kuwahara H."/>
            <person name="Kozuka-Hata H."/>
            <person name="Shin-I T."/>
            <person name="Minakuchi Y."/>
            <person name="Ohishi K."/>
            <person name="Motoyama A."/>
            <person name="Aizu T."/>
            <person name="Enomoto A."/>
            <person name="Kondo K."/>
            <person name="Tanaka S."/>
            <person name="Hara Y."/>
            <person name="Koshikawa S."/>
            <person name="Sagara H."/>
            <person name="Miura T."/>
            <person name="Yokobori S."/>
            <person name="Miyagawa K."/>
            <person name="Suzuki Y."/>
            <person name="Kubo T."/>
            <person name="Oyama M."/>
            <person name="Kohara Y."/>
            <person name="Fujiyama A."/>
            <person name="Arakawa K."/>
            <person name="Katayama T."/>
            <person name="Toyoda A."/>
            <person name="Kunieda T."/>
        </authorList>
    </citation>
    <scope>NUCLEOTIDE SEQUENCE [LARGE SCALE GENOMIC DNA]</scope>
    <source>
        <strain evidence="3 4">YOKOZUNA-1</strain>
    </source>
</reference>
<gene>
    <name evidence="3" type="primary">RvY_14059-1</name>
    <name evidence="3" type="synonym">RvY_14059.1</name>
    <name evidence="3" type="ORF">RvY_14059</name>
</gene>
<feature type="compositionally biased region" description="Basic and acidic residues" evidence="2">
    <location>
        <begin position="14"/>
        <end position="29"/>
    </location>
</feature>